<dbReference type="EC" id="2.8.2.-" evidence="3"/>
<organism evidence="5 6">
    <name type="scientific">Buddleja alternifolia</name>
    <dbReference type="NCBI Taxonomy" id="168488"/>
    <lineage>
        <taxon>Eukaryota</taxon>
        <taxon>Viridiplantae</taxon>
        <taxon>Streptophyta</taxon>
        <taxon>Embryophyta</taxon>
        <taxon>Tracheophyta</taxon>
        <taxon>Spermatophyta</taxon>
        <taxon>Magnoliopsida</taxon>
        <taxon>eudicotyledons</taxon>
        <taxon>Gunneridae</taxon>
        <taxon>Pentapetalae</taxon>
        <taxon>asterids</taxon>
        <taxon>lamiids</taxon>
        <taxon>Lamiales</taxon>
        <taxon>Scrophulariaceae</taxon>
        <taxon>Buddlejeae</taxon>
        <taxon>Buddleja</taxon>
    </lineage>
</organism>
<comment type="caution">
    <text evidence="5">The sequence shown here is derived from an EMBL/GenBank/DDBJ whole genome shotgun (WGS) entry which is preliminary data.</text>
</comment>
<dbReference type="Proteomes" id="UP000826271">
    <property type="component" value="Unassembled WGS sequence"/>
</dbReference>
<keyword evidence="2 3" id="KW-0808">Transferase</keyword>
<dbReference type="InterPro" id="IPR000863">
    <property type="entry name" value="Sulfotransferase_dom"/>
</dbReference>
<keyword evidence="6" id="KW-1185">Reference proteome</keyword>
<dbReference type="Pfam" id="PF00685">
    <property type="entry name" value="Sulfotransfer_1"/>
    <property type="match status" value="1"/>
</dbReference>
<comment type="similarity">
    <text evidence="1 3">Belongs to the sulfotransferase 1 family.</text>
</comment>
<evidence type="ECO:0000313" key="6">
    <source>
        <dbReference type="Proteomes" id="UP000826271"/>
    </source>
</evidence>
<sequence length="351" mass="40053">MEEEKSEVIQEAENLLTRVEQKRNWDGLKMCLYKGFWCPVVILRTVLSSENNFKAHETDIILATMPRSGTVWLKALTFAIANRHRFSITNTPLLVTSPHLLIPFLEFRVFKEHENPYLDDPIHSAPRIFATHLPRQALPNSIITKEGGCKCKIIYICRNPLDQFISFRHFLLANQSDNVVDQEYEPLPIDEALEMFCQGTSLFGPFWDHVLGYWNMSLVEAQRVLFLKYEDLKEDIFCNIKKIAEFIGLRFSEDEEKQGVIEEIEKICSFESLKSSESKAGKPGVERTKFHCGSWKINGDVAVSSTRCNHIVLLSSASSSATIHSRRVTGFNGTIGSSNVLRAELHAPLRF</sequence>
<evidence type="ECO:0000313" key="5">
    <source>
        <dbReference type="EMBL" id="KAG8382099.1"/>
    </source>
</evidence>
<proteinExistence type="inferred from homology"/>
<dbReference type="SUPFAM" id="SSF52540">
    <property type="entry name" value="P-loop containing nucleoside triphosphate hydrolases"/>
    <property type="match status" value="1"/>
</dbReference>
<gene>
    <name evidence="5" type="ORF">BUALT_Bualt05G0041200</name>
</gene>
<dbReference type="Gene3D" id="3.40.50.300">
    <property type="entry name" value="P-loop containing nucleotide triphosphate hydrolases"/>
    <property type="match status" value="1"/>
</dbReference>
<evidence type="ECO:0000259" key="4">
    <source>
        <dbReference type="Pfam" id="PF00685"/>
    </source>
</evidence>
<feature type="domain" description="Sulfotransferase" evidence="4">
    <location>
        <begin position="58"/>
        <end position="280"/>
    </location>
</feature>
<evidence type="ECO:0000256" key="3">
    <source>
        <dbReference type="RuleBase" id="RU361155"/>
    </source>
</evidence>
<evidence type="ECO:0000256" key="2">
    <source>
        <dbReference type="ARBA" id="ARBA00022679"/>
    </source>
</evidence>
<reference evidence="5" key="1">
    <citation type="submission" date="2019-10" db="EMBL/GenBank/DDBJ databases">
        <authorList>
            <person name="Zhang R."/>
            <person name="Pan Y."/>
            <person name="Wang J."/>
            <person name="Ma R."/>
            <person name="Yu S."/>
        </authorList>
    </citation>
    <scope>NUCLEOTIDE SEQUENCE</scope>
    <source>
        <strain evidence="5">LA-IB0</strain>
        <tissue evidence="5">Leaf</tissue>
    </source>
</reference>
<dbReference type="EMBL" id="WHWC01000005">
    <property type="protein sequence ID" value="KAG8382099.1"/>
    <property type="molecule type" value="Genomic_DNA"/>
</dbReference>
<evidence type="ECO:0000256" key="1">
    <source>
        <dbReference type="ARBA" id="ARBA00005771"/>
    </source>
</evidence>
<name>A0AAV6XPC7_9LAMI</name>
<dbReference type="PANTHER" id="PTHR11783">
    <property type="entry name" value="SULFOTRANSFERASE SULT"/>
    <property type="match status" value="1"/>
</dbReference>
<protein>
    <recommendedName>
        <fullName evidence="3">Sulfotransferase</fullName>
        <ecNumber evidence="3">2.8.2.-</ecNumber>
    </recommendedName>
</protein>
<accession>A0AAV6XPC7</accession>
<dbReference type="InterPro" id="IPR027417">
    <property type="entry name" value="P-loop_NTPase"/>
</dbReference>
<dbReference type="GO" id="GO:0008146">
    <property type="term" value="F:sulfotransferase activity"/>
    <property type="evidence" value="ECO:0007669"/>
    <property type="project" value="InterPro"/>
</dbReference>
<dbReference type="AlphaFoldDB" id="A0AAV6XPC7"/>